<evidence type="ECO:0000313" key="2">
    <source>
        <dbReference type="Proteomes" id="UP001243375"/>
    </source>
</evidence>
<dbReference type="Proteomes" id="UP001243375">
    <property type="component" value="Unassembled WGS sequence"/>
</dbReference>
<comment type="caution">
    <text evidence="1">The sequence shown here is derived from an EMBL/GenBank/DDBJ whole genome shotgun (WGS) entry which is preliminary data.</text>
</comment>
<gene>
    <name evidence="1" type="ORF">QFC22_003948</name>
</gene>
<accession>A0ACC2X7K2</accession>
<evidence type="ECO:0000313" key="1">
    <source>
        <dbReference type="EMBL" id="KAJ9118727.1"/>
    </source>
</evidence>
<proteinExistence type="predicted"/>
<dbReference type="EMBL" id="JASBWU010000010">
    <property type="protein sequence ID" value="KAJ9118727.1"/>
    <property type="molecule type" value="Genomic_DNA"/>
</dbReference>
<name>A0ACC2X7K2_9TREE</name>
<keyword evidence="2" id="KW-1185">Reference proteome</keyword>
<protein>
    <submittedName>
        <fullName evidence="1">Uncharacterized protein</fullName>
    </submittedName>
</protein>
<organism evidence="1 2">
    <name type="scientific">Naganishia vaughanmartiniae</name>
    <dbReference type="NCBI Taxonomy" id="1424756"/>
    <lineage>
        <taxon>Eukaryota</taxon>
        <taxon>Fungi</taxon>
        <taxon>Dikarya</taxon>
        <taxon>Basidiomycota</taxon>
        <taxon>Agaricomycotina</taxon>
        <taxon>Tremellomycetes</taxon>
        <taxon>Filobasidiales</taxon>
        <taxon>Filobasidiaceae</taxon>
        <taxon>Naganishia</taxon>
    </lineage>
</organism>
<reference evidence="1" key="1">
    <citation type="submission" date="2023-04" db="EMBL/GenBank/DDBJ databases">
        <title>Draft Genome sequencing of Naganishia species isolated from polar environments using Oxford Nanopore Technology.</title>
        <authorList>
            <person name="Leo P."/>
            <person name="Venkateswaran K."/>
        </authorList>
    </citation>
    <scope>NUCLEOTIDE SEQUENCE</scope>
    <source>
        <strain evidence="1">MNA-CCFEE 5425</strain>
    </source>
</reference>
<sequence length="139" mass="12835">MIANYTSAGGEPFKFMTNATGAFVTSGNTTAQILAADIPIANGVVHIIDRVLANPVGNTAAAESAASSYASQATATTSGAAGAGGVVGPTSAMGSAASSGAGPAATSAGASGAMSLSLSSGLVGSAVAIFGILAGAALI</sequence>